<dbReference type="EMBL" id="REFO01000013">
    <property type="protein sequence ID" value="RMA93170.1"/>
    <property type="molecule type" value="Genomic_DNA"/>
</dbReference>
<dbReference type="InterPro" id="IPR053154">
    <property type="entry name" value="c-di-AMP_regulator"/>
</dbReference>
<dbReference type="RefSeq" id="WP_121923342.1">
    <property type="nucleotide sequence ID" value="NZ_REFO01000013.1"/>
</dbReference>
<accession>A0A3M0B6Y6</accession>
<gene>
    <name evidence="1" type="ORF">CLV39_1225</name>
</gene>
<evidence type="ECO:0000313" key="2">
    <source>
        <dbReference type="Proteomes" id="UP000280842"/>
    </source>
</evidence>
<dbReference type="AlphaFoldDB" id="A0A3M0B6Y6"/>
<evidence type="ECO:0000313" key="1">
    <source>
        <dbReference type="EMBL" id="RMA93170.1"/>
    </source>
</evidence>
<dbReference type="PANTHER" id="PTHR37804:SF1">
    <property type="entry name" value="CDAA REGULATORY PROTEIN CDAR"/>
    <property type="match status" value="1"/>
</dbReference>
<organism evidence="1 2">
    <name type="scientific">Hydrogenothermus marinus</name>
    <dbReference type="NCBI Taxonomy" id="133270"/>
    <lineage>
        <taxon>Bacteria</taxon>
        <taxon>Pseudomonadati</taxon>
        <taxon>Aquificota</taxon>
        <taxon>Aquificia</taxon>
        <taxon>Aquificales</taxon>
        <taxon>Hydrogenothermaceae</taxon>
        <taxon>Hydrogenothermus</taxon>
    </lineage>
</organism>
<reference evidence="1 2" key="1">
    <citation type="submission" date="2018-10" db="EMBL/GenBank/DDBJ databases">
        <title>Genomic Encyclopedia of Archaeal and Bacterial Type Strains, Phase II (KMG-II): from individual species to whole genera.</title>
        <authorList>
            <person name="Goeker M."/>
        </authorList>
    </citation>
    <scope>NUCLEOTIDE SEQUENCE [LARGE SCALE GENOMIC DNA]</scope>
    <source>
        <strain evidence="1 2">VM1</strain>
    </source>
</reference>
<protein>
    <submittedName>
        <fullName evidence="1">YbbR-like protein</fullName>
    </submittedName>
</protein>
<dbReference type="OrthoDB" id="14502at2"/>
<proteinExistence type="predicted"/>
<sequence>MKDLILNNLPLKILALVISFLLWLNINVAQKTKLQFTNDIKVENIPNNLIIKKVYPDKVVVVLEGSKKNINKLDISKIQSVVEGQNLKEGENKLKVKIKGSLKDFKIISIKPKEVIIYTEKKK</sequence>
<keyword evidence="2" id="KW-1185">Reference proteome</keyword>
<comment type="caution">
    <text evidence="1">The sequence shown here is derived from an EMBL/GenBank/DDBJ whole genome shotgun (WGS) entry which is preliminary data.</text>
</comment>
<dbReference type="Gene3D" id="2.170.120.30">
    <property type="match status" value="1"/>
</dbReference>
<dbReference type="InterPro" id="IPR012505">
    <property type="entry name" value="YbbR"/>
</dbReference>
<dbReference type="Proteomes" id="UP000280842">
    <property type="component" value="Unassembled WGS sequence"/>
</dbReference>
<dbReference type="Pfam" id="PF07949">
    <property type="entry name" value="YbbR"/>
    <property type="match status" value="1"/>
</dbReference>
<dbReference type="PANTHER" id="PTHR37804">
    <property type="entry name" value="CDAA REGULATORY PROTEIN CDAR"/>
    <property type="match status" value="1"/>
</dbReference>
<name>A0A3M0B6Y6_9AQUI</name>